<organism evidence="4 5">
    <name type="scientific">Stutzerimonas stutzeri CCUG 29243</name>
    <dbReference type="NCBI Taxonomy" id="1196835"/>
    <lineage>
        <taxon>Bacteria</taxon>
        <taxon>Pseudomonadati</taxon>
        <taxon>Pseudomonadota</taxon>
        <taxon>Gammaproteobacteria</taxon>
        <taxon>Pseudomonadales</taxon>
        <taxon>Pseudomonadaceae</taxon>
        <taxon>Stutzerimonas</taxon>
    </lineage>
</organism>
<evidence type="ECO:0000259" key="3">
    <source>
        <dbReference type="Pfam" id="PF19040"/>
    </source>
</evidence>
<feature type="transmembrane region" description="Helical" evidence="1">
    <location>
        <begin position="317"/>
        <end position="339"/>
    </location>
</feature>
<feature type="transmembrane region" description="Helical" evidence="1">
    <location>
        <begin position="277"/>
        <end position="296"/>
    </location>
</feature>
<accession>I4CNS5</accession>
<keyword evidence="1" id="KW-0812">Transmembrane</keyword>
<dbReference type="HOGENOM" id="CLU_005679_10_3_6"/>
<dbReference type="PATRIC" id="fig|1196835.3.peg.481"/>
<name>I4CNS5_STUST</name>
<evidence type="ECO:0000313" key="4">
    <source>
        <dbReference type="EMBL" id="AFM31732.1"/>
    </source>
</evidence>
<feature type="transmembrane region" description="Helical" evidence="1">
    <location>
        <begin position="190"/>
        <end position="209"/>
    </location>
</feature>
<feature type="transmembrane region" description="Helical" evidence="1">
    <location>
        <begin position="377"/>
        <end position="398"/>
    </location>
</feature>
<feature type="transmembrane region" description="Helical" evidence="1">
    <location>
        <begin position="253"/>
        <end position="271"/>
    </location>
</feature>
<feature type="transmembrane region" description="Helical" evidence="1">
    <location>
        <begin position="58"/>
        <end position="78"/>
    </location>
</feature>
<dbReference type="InterPro" id="IPR050879">
    <property type="entry name" value="Acyltransferase_3"/>
</dbReference>
<evidence type="ECO:0000259" key="2">
    <source>
        <dbReference type="Pfam" id="PF01757"/>
    </source>
</evidence>
<protein>
    <submittedName>
        <fullName evidence="4">O-antigen acetylase</fullName>
    </submittedName>
</protein>
<keyword evidence="1" id="KW-1133">Transmembrane helix</keyword>
<reference evidence="4 5" key="1">
    <citation type="journal article" date="2012" name="J. Bacteriol.">
        <title>Complete Genome Sequence of the Naphthalene-Degrading Bacterium Pseudomonas stutzeri AN10 (CCUG 29243).</title>
        <authorList>
            <person name="Brunet-Galmes I."/>
            <person name="Busquets A."/>
            <person name="Pena A."/>
            <person name="Gomila M."/>
            <person name="Nogales B."/>
            <person name="Garcia-Valdes E."/>
            <person name="Lalucat J."/>
            <person name="Bennasar A."/>
            <person name="Bosch R."/>
        </authorList>
    </citation>
    <scope>NUCLEOTIDE SEQUENCE [LARGE SCALE GENOMIC DNA]</scope>
    <source>
        <strain evidence="4 5">CCUG 29243</strain>
    </source>
</reference>
<dbReference type="AlphaFoldDB" id="I4CNS5"/>
<dbReference type="KEGG" id="psc:A458_02380"/>
<dbReference type="InterPro" id="IPR043968">
    <property type="entry name" value="SGNH"/>
</dbReference>
<feature type="domain" description="Acyltransferase 3" evidence="2">
    <location>
        <begin position="30"/>
        <end position="362"/>
    </location>
</feature>
<feature type="transmembrane region" description="Helical" evidence="1">
    <location>
        <begin position="229"/>
        <end position="246"/>
    </location>
</feature>
<evidence type="ECO:0000256" key="1">
    <source>
        <dbReference type="SAM" id="Phobius"/>
    </source>
</evidence>
<dbReference type="InterPro" id="IPR002656">
    <property type="entry name" value="Acyl_transf_3_dom"/>
</dbReference>
<evidence type="ECO:0000313" key="5">
    <source>
        <dbReference type="Proteomes" id="UP000006063"/>
    </source>
</evidence>
<dbReference type="PANTHER" id="PTHR23028:SF53">
    <property type="entry name" value="ACYL_TRANSF_3 DOMAIN-CONTAINING PROTEIN"/>
    <property type="match status" value="1"/>
</dbReference>
<keyword evidence="1" id="KW-0472">Membrane</keyword>
<dbReference type="PANTHER" id="PTHR23028">
    <property type="entry name" value="ACETYLTRANSFERASE"/>
    <property type="match status" value="1"/>
</dbReference>
<feature type="transmembrane region" description="Helical" evidence="1">
    <location>
        <begin position="163"/>
        <end position="183"/>
    </location>
</feature>
<feature type="transmembrane region" description="Helical" evidence="1">
    <location>
        <begin position="345"/>
        <end position="365"/>
    </location>
</feature>
<dbReference type="GO" id="GO:0009103">
    <property type="term" value="P:lipopolysaccharide biosynthetic process"/>
    <property type="evidence" value="ECO:0007669"/>
    <property type="project" value="TreeGrafter"/>
</dbReference>
<sequence length="714" mass="79047">MPPPGETGPNQSLSMIPTPAITPTRGQYFPYIDGLRAFAVLSVLIYHLNPAWLPGGFVGVDVFFVISGFVVSASIASFRGQGLGAFLAYFYARRIKRIFPALIVCLLITAYVSALFIPSSWLSAVNQQTGLFAFFGLSNFILARTGRDYFAPTTEFNPYTHTWSLAVEEQFYLIFPFLIIGWLVSRRGRWVSVGLFAIGLLASMAFAGWQSAASPTQAYFLSPSRFWELAAGVLLYQLITLFPAITARPAGRVRGWLGGASLGLLLLAFVVSTAERFPMPGALLAVLGTLGLIYSLHLRDDLKRLHGLLGSKPLVAVGKISYSLYLWHWPVFVLFRWTVGLETPLLRAIAVLLAFALAILSYRLVENPLRHAGLVRRAPQGVVIICGLLVIGGGWWLAARMADNLHELSLSTLSRNQDLWYPHGPATREGYPGCTAEPEYHDVEGGLLLIYKPRGCAEPRPLGEASIHVIGDSHALAYEGLFKQYAIARSVQINAYNNGGCPFISLQPWRDLDNADCRRYADAALRHLRERIKPGDILFLPSLRIPRFSDQWAYFGEADAQRQMFGAEARAGRARAEANAIEVLREFSERGVQIVFEAPKPLFKAPPFRCADWFNRANPICAQGLQIPRELIERFRGPVLASYDHIASAVPRVGVWDPLPVLCPEPVCEAVRGELPLYLDGDHLSGYGNLQLFRAFDAYMADRLNSGASKSDRR</sequence>
<dbReference type="Pfam" id="PF01757">
    <property type="entry name" value="Acyl_transf_3"/>
    <property type="match status" value="1"/>
</dbReference>
<dbReference type="eggNOG" id="COG1835">
    <property type="taxonomic scope" value="Bacteria"/>
</dbReference>
<feature type="transmembrane region" description="Helical" evidence="1">
    <location>
        <begin position="98"/>
        <end position="117"/>
    </location>
</feature>
<dbReference type="Proteomes" id="UP000006063">
    <property type="component" value="Chromosome"/>
</dbReference>
<dbReference type="EMBL" id="CP003677">
    <property type="protein sequence ID" value="AFM31732.1"/>
    <property type="molecule type" value="Genomic_DNA"/>
</dbReference>
<proteinExistence type="predicted"/>
<dbReference type="Pfam" id="PF19040">
    <property type="entry name" value="SGNH"/>
    <property type="match status" value="1"/>
</dbReference>
<dbReference type="GO" id="GO:0016020">
    <property type="term" value="C:membrane"/>
    <property type="evidence" value="ECO:0007669"/>
    <property type="project" value="TreeGrafter"/>
</dbReference>
<dbReference type="GO" id="GO:0016747">
    <property type="term" value="F:acyltransferase activity, transferring groups other than amino-acyl groups"/>
    <property type="evidence" value="ECO:0007669"/>
    <property type="project" value="InterPro"/>
</dbReference>
<feature type="domain" description="SGNH" evidence="3">
    <location>
        <begin position="463"/>
        <end position="697"/>
    </location>
</feature>
<gene>
    <name evidence="4" type="ORF">A458_02380</name>
</gene>